<protein>
    <submittedName>
        <fullName evidence="2">BTB/POZ domain protein</fullName>
    </submittedName>
</protein>
<dbReference type="Pfam" id="PF02214">
    <property type="entry name" value="BTB_2"/>
    <property type="match status" value="1"/>
</dbReference>
<dbReference type="KEGG" id="vg:14446066"/>
<organism evidence="2 3">
    <name type="scientific">Acanthamoeba polyphaga moumouvirus</name>
    <dbReference type="NCBI Taxonomy" id="1269028"/>
    <lineage>
        <taxon>Viruses</taxon>
        <taxon>Varidnaviria</taxon>
        <taxon>Bamfordvirae</taxon>
        <taxon>Nucleocytoviricota</taxon>
        <taxon>Megaviricetes</taxon>
        <taxon>Imitervirales</taxon>
        <taxon>Mimiviridae</taxon>
        <taxon>Megamimivirinae</taxon>
        <taxon>Moumouvirus</taxon>
    </lineage>
</organism>
<keyword evidence="3" id="KW-1185">Reference proteome</keyword>
<reference evidence="2 3" key="1">
    <citation type="journal article" date="2012" name="Genome Biol. Evol.">
        <title>Related Giant Viruses in Distant Locations and Different Habitats: Acanthamoeba polyphaga moumouvirus Represents a Third Lineage of the Mimiviridae That Is Close to the Megavirus Lineage.</title>
        <authorList>
            <person name="Yoosuf N."/>
            <person name="Yutin N."/>
            <person name="Colson P."/>
            <person name="Shabalina S.A."/>
            <person name="Pagnier I."/>
            <person name="Robert C."/>
            <person name="Azza S."/>
            <person name="Klose T."/>
            <person name="Wong J."/>
            <person name="Rossmann M.G."/>
            <person name="La Scola B."/>
            <person name="Raoult D."/>
            <person name="Koonin E.V."/>
        </authorList>
    </citation>
    <scope>NUCLEOTIDE SEQUENCE [LARGE SCALE GENOMIC DNA]</scope>
    <source>
        <strain evidence="2 3">M10A</strain>
    </source>
</reference>
<dbReference type="OrthoDB" id="35501at10239"/>
<sequence>MDVTIITGNEFFQTKYDTIKDVPGFINNLNSNNNIIISIPDKYVKLILNYLRGYEIDESGDVYHYMHLLEIDIQKENHVKINIGGKIFYLDKNFLMSKFEYFERFFKYHNILDPDYSSIVIDRCYDLFKKVINHTQNENEIYLENEPEININLQNEFNFYGKKPAKVIKKLIYYDRVCIIKNPHDNFYYVNNPIDISQYSLNTDEYNVYDVSTIHYNYNDYHNNPWDTKYKYFKFLFKLNNRIKKSEIFNYVKLFKNNHEISYCYKYDKINNLLLIWQQFDVDIIPSFKLHINKTLNINKFYFFKKYFLDEKIIIKNTHYGKIQPIYFKYPITFGSENEPVDILKINIKDLIKSQFFNTKKNNYNIKDVRAILNTTTNFILHFNIKCKNAEINFIEINNEEEIILRSSVSRLFKRSKINYNINDLHNKKFNFYLHLSNYNWKDNIMIYFVKPDFGKLVIETRLEILIPKINFK</sequence>
<evidence type="ECO:0000259" key="1">
    <source>
        <dbReference type="Pfam" id="PF02214"/>
    </source>
</evidence>
<dbReference type="Proteomes" id="UP000201640">
    <property type="component" value="Segment"/>
</dbReference>
<proteinExistence type="predicted"/>
<dbReference type="GeneID" id="14446066"/>
<dbReference type="InterPro" id="IPR011333">
    <property type="entry name" value="SKP1/BTB/POZ_sf"/>
</dbReference>
<evidence type="ECO:0000313" key="2">
    <source>
        <dbReference type="EMBL" id="AGC01696.1"/>
    </source>
</evidence>
<feature type="domain" description="Potassium channel tetramerisation-type BTB" evidence="1">
    <location>
        <begin position="79"/>
        <end position="161"/>
    </location>
</feature>
<dbReference type="SUPFAM" id="SSF54695">
    <property type="entry name" value="POZ domain"/>
    <property type="match status" value="1"/>
</dbReference>
<name>L7RBZ3_9VIRU</name>
<evidence type="ECO:0000313" key="3">
    <source>
        <dbReference type="Proteomes" id="UP000201640"/>
    </source>
</evidence>
<dbReference type="Gene3D" id="3.30.710.10">
    <property type="entry name" value="Potassium Channel Kv1.1, Chain A"/>
    <property type="match status" value="1"/>
</dbReference>
<accession>L7RBZ3</accession>
<dbReference type="RefSeq" id="YP_007354132.1">
    <property type="nucleotide sequence ID" value="NC_020104.1"/>
</dbReference>
<dbReference type="GO" id="GO:0051260">
    <property type="term" value="P:protein homooligomerization"/>
    <property type="evidence" value="ECO:0007669"/>
    <property type="project" value="InterPro"/>
</dbReference>
<gene>
    <name evidence="2" type="ORF">Moumou_00152</name>
</gene>
<dbReference type="EMBL" id="JX962719">
    <property type="protein sequence ID" value="AGC01696.1"/>
    <property type="molecule type" value="Genomic_DNA"/>
</dbReference>
<dbReference type="InterPro" id="IPR003131">
    <property type="entry name" value="T1-type_BTB"/>
</dbReference>